<name>T1EKZ2_HELRO</name>
<feature type="domain" description="Homeobox" evidence="7">
    <location>
        <begin position="1"/>
        <end position="59"/>
    </location>
</feature>
<comment type="subcellular location">
    <subcellularLocation>
        <location evidence="1 5 6">Nucleus</location>
    </subcellularLocation>
</comment>
<keyword evidence="3 5" id="KW-0371">Homeobox</keyword>
<evidence type="ECO:0000256" key="2">
    <source>
        <dbReference type="ARBA" id="ARBA00023125"/>
    </source>
</evidence>
<keyword evidence="2 5" id="KW-0238">DNA-binding</keyword>
<evidence type="ECO:0000259" key="7">
    <source>
        <dbReference type="PROSITE" id="PS50071"/>
    </source>
</evidence>
<evidence type="ECO:0000313" key="8">
    <source>
        <dbReference type="EMBL" id="ESO09578.1"/>
    </source>
</evidence>
<evidence type="ECO:0000313" key="10">
    <source>
        <dbReference type="Proteomes" id="UP000015101"/>
    </source>
</evidence>
<dbReference type="SMART" id="SM00389">
    <property type="entry name" value="HOX"/>
    <property type="match status" value="1"/>
</dbReference>
<dbReference type="GO" id="GO:0005634">
    <property type="term" value="C:nucleus"/>
    <property type="evidence" value="ECO:0007669"/>
    <property type="project" value="UniProtKB-SubCell"/>
</dbReference>
<dbReference type="PANTHER" id="PTHR24340">
    <property type="entry name" value="HOMEOBOX PROTEIN NKX"/>
    <property type="match status" value="1"/>
</dbReference>
<dbReference type="KEGG" id="hro:HELRODRAFT_153075"/>
<dbReference type="EMBL" id="AMQM01002996">
    <property type="status" value="NOT_ANNOTATED_CDS"/>
    <property type="molecule type" value="Genomic_DNA"/>
</dbReference>
<dbReference type="OrthoDB" id="6159439at2759"/>
<dbReference type="PROSITE" id="PS50071">
    <property type="entry name" value="HOMEOBOX_2"/>
    <property type="match status" value="1"/>
</dbReference>
<dbReference type="SUPFAM" id="SSF46689">
    <property type="entry name" value="Homeodomain-like"/>
    <property type="match status" value="1"/>
</dbReference>
<protein>
    <recommendedName>
        <fullName evidence="7">Homeobox domain-containing protein</fullName>
    </recommendedName>
</protein>
<keyword evidence="10" id="KW-1185">Reference proteome</keyword>
<dbReference type="EnsemblMetazoa" id="HelroT153075">
    <property type="protein sequence ID" value="HelroP153075"/>
    <property type="gene ID" value="HelroG153075"/>
</dbReference>
<dbReference type="RefSeq" id="XP_009012671.1">
    <property type="nucleotide sequence ID" value="XM_009014423.1"/>
</dbReference>
<reference evidence="10" key="1">
    <citation type="submission" date="2012-12" db="EMBL/GenBank/DDBJ databases">
        <authorList>
            <person name="Hellsten U."/>
            <person name="Grimwood J."/>
            <person name="Chapman J.A."/>
            <person name="Shapiro H."/>
            <person name="Aerts A."/>
            <person name="Otillar R.P."/>
            <person name="Terry A.Y."/>
            <person name="Boore J.L."/>
            <person name="Simakov O."/>
            <person name="Marletaz F."/>
            <person name="Cho S.-J."/>
            <person name="Edsinger-Gonzales E."/>
            <person name="Havlak P."/>
            <person name="Kuo D.-H."/>
            <person name="Larsson T."/>
            <person name="Lv J."/>
            <person name="Arendt D."/>
            <person name="Savage R."/>
            <person name="Osoegawa K."/>
            <person name="de Jong P."/>
            <person name="Lindberg D.R."/>
            <person name="Seaver E.C."/>
            <person name="Weisblat D.A."/>
            <person name="Putnam N.H."/>
            <person name="Grigoriev I.V."/>
            <person name="Rokhsar D.S."/>
        </authorList>
    </citation>
    <scope>NUCLEOTIDE SEQUENCE</scope>
</reference>
<dbReference type="InParanoid" id="T1EKZ2"/>
<accession>T1EKZ2</accession>
<dbReference type="EMBL" id="KB095959">
    <property type="protein sequence ID" value="ESO09578.1"/>
    <property type="molecule type" value="Genomic_DNA"/>
</dbReference>
<keyword evidence="4 5" id="KW-0539">Nucleus</keyword>
<dbReference type="GO" id="GO:0003677">
    <property type="term" value="F:DNA binding"/>
    <property type="evidence" value="ECO:0007669"/>
    <property type="project" value="UniProtKB-UniRule"/>
</dbReference>
<reference evidence="9" key="3">
    <citation type="submission" date="2015-06" db="UniProtKB">
        <authorList>
            <consortium name="EnsemblMetazoa"/>
        </authorList>
    </citation>
    <scope>IDENTIFICATION</scope>
</reference>
<evidence type="ECO:0000256" key="1">
    <source>
        <dbReference type="ARBA" id="ARBA00004123"/>
    </source>
</evidence>
<reference evidence="8 10" key="2">
    <citation type="journal article" date="2013" name="Nature">
        <title>Insights into bilaterian evolution from three spiralian genomes.</title>
        <authorList>
            <person name="Simakov O."/>
            <person name="Marletaz F."/>
            <person name="Cho S.J."/>
            <person name="Edsinger-Gonzales E."/>
            <person name="Havlak P."/>
            <person name="Hellsten U."/>
            <person name="Kuo D.H."/>
            <person name="Larsson T."/>
            <person name="Lv J."/>
            <person name="Arendt D."/>
            <person name="Savage R."/>
            <person name="Osoegawa K."/>
            <person name="de Jong P."/>
            <person name="Grimwood J."/>
            <person name="Chapman J.A."/>
            <person name="Shapiro H."/>
            <person name="Aerts A."/>
            <person name="Otillar R.P."/>
            <person name="Terry A.Y."/>
            <person name="Boore J.L."/>
            <person name="Grigoriev I.V."/>
            <person name="Lindberg D.R."/>
            <person name="Seaver E.C."/>
            <person name="Weisblat D.A."/>
            <person name="Putnam N.H."/>
            <person name="Rokhsar D.S."/>
        </authorList>
    </citation>
    <scope>NUCLEOTIDE SEQUENCE</scope>
</reference>
<dbReference type="eggNOG" id="KOG0847">
    <property type="taxonomic scope" value="Eukaryota"/>
</dbReference>
<gene>
    <name evidence="9" type="primary">20197242</name>
    <name evidence="8" type="ORF">HELRODRAFT_153075</name>
</gene>
<dbReference type="InterPro" id="IPR050394">
    <property type="entry name" value="Homeobox_NK-like"/>
</dbReference>
<dbReference type="InterPro" id="IPR001356">
    <property type="entry name" value="HD"/>
</dbReference>
<organism evidence="9 10">
    <name type="scientific">Helobdella robusta</name>
    <name type="common">Californian leech</name>
    <dbReference type="NCBI Taxonomy" id="6412"/>
    <lineage>
        <taxon>Eukaryota</taxon>
        <taxon>Metazoa</taxon>
        <taxon>Spiralia</taxon>
        <taxon>Lophotrochozoa</taxon>
        <taxon>Annelida</taxon>
        <taxon>Clitellata</taxon>
        <taxon>Hirudinea</taxon>
        <taxon>Rhynchobdellida</taxon>
        <taxon>Glossiphoniidae</taxon>
        <taxon>Helobdella</taxon>
    </lineage>
</organism>
<evidence type="ECO:0000256" key="6">
    <source>
        <dbReference type="RuleBase" id="RU000682"/>
    </source>
</evidence>
<dbReference type="CTD" id="20197242"/>
<dbReference type="InterPro" id="IPR017970">
    <property type="entry name" value="Homeobox_CS"/>
</dbReference>
<dbReference type="PANTHER" id="PTHR24340:SF35">
    <property type="entry name" value="HGTX, ISOFORM C"/>
    <property type="match status" value="1"/>
</dbReference>
<dbReference type="OMA" id="RPTFTGE"/>
<evidence type="ECO:0000256" key="5">
    <source>
        <dbReference type="PROSITE-ProRule" id="PRU00108"/>
    </source>
</evidence>
<dbReference type="HOGENOM" id="CLU_049543_10_1_1"/>
<dbReference type="InterPro" id="IPR009057">
    <property type="entry name" value="Homeodomain-like_sf"/>
</dbReference>
<dbReference type="Pfam" id="PF00046">
    <property type="entry name" value="Homeodomain"/>
    <property type="match status" value="1"/>
</dbReference>
<dbReference type="CDD" id="cd00086">
    <property type="entry name" value="homeodomain"/>
    <property type="match status" value="1"/>
</dbReference>
<dbReference type="InterPro" id="IPR020479">
    <property type="entry name" value="HD_metazoa"/>
</dbReference>
<evidence type="ECO:0000313" key="9">
    <source>
        <dbReference type="EnsemblMetazoa" id="HelroP153075"/>
    </source>
</evidence>
<dbReference type="GO" id="GO:0000981">
    <property type="term" value="F:DNA-binding transcription factor activity, RNA polymerase II-specific"/>
    <property type="evidence" value="ECO:0007669"/>
    <property type="project" value="InterPro"/>
</dbReference>
<feature type="DNA-binding region" description="Homeobox" evidence="5">
    <location>
        <begin position="3"/>
        <end position="60"/>
    </location>
</feature>
<evidence type="ECO:0000256" key="4">
    <source>
        <dbReference type="ARBA" id="ARBA00023242"/>
    </source>
</evidence>
<dbReference type="AlphaFoldDB" id="T1EKZ2"/>
<dbReference type="GeneID" id="20197242"/>
<proteinExistence type="predicted"/>
<dbReference type="PROSITE" id="PS00027">
    <property type="entry name" value="HOMEOBOX_1"/>
    <property type="match status" value="1"/>
</dbReference>
<sequence length="68" mass="7992">RKNSRPTFTGEQIFALERTFESVKYLTASERTSLAGQLNMSESQIKVWFQNRRTKWRKRHAADMATAK</sequence>
<evidence type="ECO:0000256" key="3">
    <source>
        <dbReference type="ARBA" id="ARBA00023155"/>
    </source>
</evidence>
<dbReference type="PRINTS" id="PR00024">
    <property type="entry name" value="HOMEOBOX"/>
</dbReference>
<dbReference type="Proteomes" id="UP000015101">
    <property type="component" value="Unassembled WGS sequence"/>
</dbReference>
<dbReference type="Gene3D" id="1.10.10.60">
    <property type="entry name" value="Homeodomain-like"/>
    <property type="match status" value="1"/>
</dbReference>